<keyword evidence="2" id="KW-1185">Reference proteome</keyword>
<dbReference type="PANTHER" id="PTHR35807">
    <property type="entry name" value="TRANSCRIPTIONAL REGULATOR REDD-RELATED"/>
    <property type="match status" value="1"/>
</dbReference>
<dbReference type="Gene3D" id="3.40.50.10070">
    <property type="entry name" value="TolB, N-terminal domain"/>
    <property type="match status" value="1"/>
</dbReference>
<proteinExistence type="predicted"/>
<gene>
    <name evidence="1" type="ORF">RM552_10365</name>
</gene>
<dbReference type="SUPFAM" id="SSF48452">
    <property type="entry name" value="TPR-like"/>
    <property type="match status" value="1"/>
</dbReference>
<dbReference type="PANTHER" id="PTHR35807:SF1">
    <property type="entry name" value="TRANSCRIPTIONAL REGULATOR REDD"/>
    <property type="match status" value="1"/>
</dbReference>
<dbReference type="RefSeq" id="WP_311368759.1">
    <property type="nucleotide sequence ID" value="NZ_JAVRHX010000002.1"/>
</dbReference>
<dbReference type="Proteomes" id="UP001253545">
    <property type="component" value="Unassembled WGS sequence"/>
</dbReference>
<reference evidence="1 2" key="1">
    <citation type="submission" date="2023-09" db="EMBL/GenBank/DDBJ databases">
        <authorList>
            <person name="Rey-Velasco X."/>
        </authorList>
    </citation>
    <scope>NUCLEOTIDE SEQUENCE [LARGE SCALE GENOMIC DNA]</scope>
    <source>
        <strain evidence="1 2">P117</strain>
    </source>
</reference>
<dbReference type="SUPFAM" id="SSF46894">
    <property type="entry name" value="C-terminal effector domain of the bipartite response regulators"/>
    <property type="match status" value="1"/>
</dbReference>
<comment type="caution">
    <text evidence="1">The sequence shown here is derived from an EMBL/GenBank/DDBJ whole genome shotgun (WGS) entry which is preliminary data.</text>
</comment>
<accession>A0ABU2ZRJ0</accession>
<dbReference type="InterPro" id="IPR036388">
    <property type="entry name" value="WH-like_DNA-bd_sf"/>
</dbReference>
<evidence type="ECO:0008006" key="3">
    <source>
        <dbReference type="Google" id="ProtNLM"/>
    </source>
</evidence>
<sequence length="698" mass="77763">METEFNRRKNDEESLGSSGVNVTLFGHFDVTDEVQNTVHIADKKAKAIFALLCLSPQHTLDRKTLTELLWPGRYAAQAKSSLRQCILKLSKTFETFCPDLLCVSRDEISINNTLIESDLKALLDQISKGDSDNALALAKQNKNLNFIENISINQQFDAYVAKTIEQVEANIETTVNQLKTNAKDEHTLAKAHILQKLWHARIAGRSKIPIAVLPFSLMPDNAEQAYIGQGMTDEIIYLLSQIPQLQMIGRRSSFLIANSGKSVQEIASTLNVTYLIDGTVRINKDAIKIDVQLIDGKTGFQKWSGQYQGDVHKLFSLQENVAVNLANELEDALGLSLIIPKINQMTISQKAYDLYLQGRALTKRIFGEGVLESAISLFEQALELDANFSECWAALAEANAYVMVFTPCLDKAPYMSRLANCAEKALSIDSKCGLALTMKGVCLWDQNNPCEAIKLAYQAYEVAPNDAAVVSRLGSFLLYIGLTEKAFPFVAKAVALEPLDGRHLIHLVPALLNLGKVDEAIDVGQKATLVGMPSITLAYATTVKGDHDLAVKQYSQTRLMMNAIMNVPSGERPMTEEELDNYWHVTANGVCSGREDARQTYCQLLDHMYATIPDRYDLSIVMPAVWMGYAEMVFKTLEEDINPANFAALPYLWGHHAPASKIREHPDFEQFCDKIGLIKAWETFGWPEVYQQKQSDFA</sequence>
<dbReference type="InterPro" id="IPR011990">
    <property type="entry name" value="TPR-like_helical_dom_sf"/>
</dbReference>
<name>A0ABU2ZRJ0_9ALTE</name>
<evidence type="ECO:0000313" key="1">
    <source>
        <dbReference type="EMBL" id="MDT0595248.1"/>
    </source>
</evidence>
<evidence type="ECO:0000313" key="2">
    <source>
        <dbReference type="Proteomes" id="UP001253545"/>
    </source>
</evidence>
<dbReference type="EMBL" id="JAVRHX010000002">
    <property type="protein sequence ID" value="MDT0595248.1"/>
    <property type="molecule type" value="Genomic_DNA"/>
</dbReference>
<dbReference type="InterPro" id="IPR016032">
    <property type="entry name" value="Sig_transdc_resp-reg_C-effctor"/>
</dbReference>
<dbReference type="Gene3D" id="1.25.40.10">
    <property type="entry name" value="Tetratricopeptide repeat domain"/>
    <property type="match status" value="1"/>
</dbReference>
<protein>
    <recommendedName>
        <fullName evidence="3">Adenylate cyclase</fullName>
    </recommendedName>
</protein>
<dbReference type="Gene3D" id="1.10.10.10">
    <property type="entry name" value="Winged helix-like DNA-binding domain superfamily/Winged helix DNA-binding domain"/>
    <property type="match status" value="1"/>
</dbReference>
<organism evidence="1 2">
    <name type="scientific">Glaciecola petra</name>
    <dbReference type="NCBI Taxonomy" id="3075602"/>
    <lineage>
        <taxon>Bacteria</taxon>
        <taxon>Pseudomonadati</taxon>
        <taxon>Pseudomonadota</taxon>
        <taxon>Gammaproteobacteria</taxon>
        <taxon>Alteromonadales</taxon>
        <taxon>Alteromonadaceae</taxon>
        <taxon>Glaciecola</taxon>
    </lineage>
</organism>
<dbReference type="InterPro" id="IPR051677">
    <property type="entry name" value="AfsR-DnrI-RedD_regulator"/>
</dbReference>